<dbReference type="InterPro" id="IPR023227">
    <property type="entry name" value="SAM_OH_AdoTrfase_C_sf"/>
</dbReference>
<organism evidence="5">
    <name type="scientific">bioreactor metagenome</name>
    <dbReference type="NCBI Taxonomy" id="1076179"/>
    <lineage>
        <taxon>unclassified sequences</taxon>
        <taxon>metagenomes</taxon>
        <taxon>ecological metagenomes</taxon>
    </lineage>
</organism>
<dbReference type="EMBL" id="VSSQ01001560">
    <property type="protein sequence ID" value="MPM09362.1"/>
    <property type="molecule type" value="Genomic_DNA"/>
</dbReference>
<dbReference type="Gene3D" id="3.40.50.10790">
    <property type="entry name" value="S-adenosyl-l-methionine hydroxide adenosyltransferase, N-terminal"/>
    <property type="match status" value="1"/>
</dbReference>
<dbReference type="Pfam" id="PF20257">
    <property type="entry name" value="SAM_HAT_C"/>
    <property type="match status" value="1"/>
</dbReference>
<dbReference type="AlphaFoldDB" id="A0A644WZS9"/>
<dbReference type="InterPro" id="IPR002747">
    <property type="entry name" value="SAM_OH_AdoTrfase"/>
</dbReference>
<dbReference type="InterPro" id="IPR046470">
    <property type="entry name" value="SAM_HAT_C"/>
</dbReference>
<dbReference type="SUPFAM" id="SSF102522">
    <property type="entry name" value="Bacterial fluorinating enzyme, N-terminal domain"/>
    <property type="match status" value="1"/>
</dbReference>
<dbReference type="GO" id="GO:0016740">
    <property type="term" value="F:transferase activity"/>
    <property type="evidence" value="ECO:0007669"/>
    <property type="project" value="UniProtKB-KW"/>
</dbReference>
<gene>
    <name evidence="5" type="primary">salL_4</name>
    <name evidence="5" type="ORF">SDC9_55679</name>
</gene>
<dbReference type="InterPro" id="IPR046469">
    <property type="entry name" value="SAM_HAT_N"/>
</dbReference>
<dbReference type="InterPro" id="IPR023228">
    <property type="entry name" value="SAM_OH_AdoTrfase_N_sf"/>
</dbReference>
<comment type="similarity">
    <text evidence="2">Belongs to the SAM hydrolase / SAM-dependent halogenase family.</text>
</comment>
<sequence length="281" mass="31312">MKPILVFQTDFTYKEGAVSSMYGVVKSVDRELEIMDGTHELPQYDTWSASYRLYQSLRFWPEGTIYVSVVDPGVGTSRRACVAKVKGGYYVVTPDNGALTHIKREMGILEVREIDESVNRLRGKDTEGVAIFHGRDLFGYCAAKLASGIIDFEGVGPAYPVEEIVTHELLEPAAKQGRVEGIFEIDDPNFGNLWTNIPTKLFNECGFAYGEKVHVVITHAGVPVFDQKVLFHQSFGFAKMGEPIIYNNEMTKIALAVSRGSFKEQYGVGFGPDWKVAFSKN</sequence>
<dbReference type="EC" id="2.5.1.94" evidence="5"/>
<dbReference type="PANTHER" id="PTHR35092">
    <property type="entry name" value="CHLORINASE MJ1651"/>
    <property type="match status" value="1"/>
</dbReference>
<protein>
    <submittedName>
        <fullName evidence="5">Adenosyl-chloride synthase</fullName>
        <ecNumber evidence="5">2.5.1.94</ecNumber>
    </submittedName>
</protein>
<keyword evidence="1" id="KW-0949">S-adenosyl-L-methionine</keyword>
<evidence type="ECO:0000259" key="4">
    <source>
        <dbReference type="Pfam" id="PF20257"/>
    </source>
</evidence>
<dbReference type="Pfam" id="PF01887">
    <property type="entry name" value="SAM_HAT_N"/>
    <property type="match status" value="1"/>
</dbReference>
<proteinExistence type="inferred from homology"/>
<feature type="domain" description="S-adenosyl-l-methionine hydroxide adenosyltransferase C-terminal" evidence="4">
    <location>
        <begin position="185"/>
        <end position="274"/>
    </location>
</feature>
<reference evidence="5" key="1">
    <citation type="submission" date="2019-08" db="EMBL/GenBank/DDBJ databases">
        <authorList>
            <person name="Kucharzyk K."/>
            <person name="Murdoch R.W."/>
            <person name="Higgins S."/>
            <person name="Loffler F."/>
        </authorList>
    </citation>
    <scope>NUCLEOTIDE SEQUENCE</scope>
</reference>
<accession>A0A644WZS9</accession>
<evidence type="ECO:0000313" key="5">
    <source>
        <dbReference type="EMBL" id="MPM09362.1"/>
    </source>
</evidence>
<name>A0A644WZS9_9ZZZZ</name>
<dbReference type="SUPFAM" id="SSF101852">
    <property type="entry name" value="Bacterial fluorinating enzyme, C-terminal domain"/>
    <property type="match status" value="1"/>
</dbReference>
<evidence type="ECO:0000256" key="1">
    <source>
        <dbReference type="ARBA" id="ARBA00022691"/>
    </source>
</evidence>
<dbReference type="Gene3D" id="2.40.30.90">
    <property type="entry name" value="Bacterial fluorinating enzyme like"/>
    <property type="match status" value="1"/>
</dbReference>
<keyword evidence="5" id="KW-0808">Transferase</keyword>
<evidence type="ECO:0000256" key="2">
    <source>
        <dbReference type="ARBA" id="ARBA00024035"/>
    </source>
</evidence>
<dbReference type="PIRSF" id="PIRSF006779">
    <property type="entry name" value="UCP006779"/>
    <property type="match status" value="1"/>
</dbReference>
<feature type="domain" description="S-adenosyl-l-methionine hydroxide adenosyltransferase N-terminal" evidence="3">
    <location>
        <begin position="6"/>
        <end position="154"/>
    </location>
</feature>
<evidence type="ECO:0000259" key="3">
    <source>
        <dbReference type="Pfam" id="PF01887"/>
    </source>
</evidence>
<dbReference type="PANTHER" id="PTHR35092:SF1">
    <property type="entry name" value="CHLORINASE MJ1651"/>
    <property type="match status" value="1"/>
</dbReference>
<comment type="caution">
    <text evidence="5">The sequence shown here is derived from an EMBL/GenBank/DDBJ whole genome shotgun (WGS) entry which is preliminary data.</text>
</comment>